<sequence>MSTFPSQVRINEEGPREGFQIEGEGIPTARKIELIDKLSTTGLKQIQVASFVNPKRVPGMADAAEVVAGFKRVDGVRYTALWLNEQGFRRALAADRLDIRGRLVLCASPAFLMRNQKSTPEENMASHREQVRSYIENDVPVEHGGLQAAFGCNFEGDISTELMMKGAADVFKIADEFGLKLKTFVLADTMAWANPASVNDKVKAFQDKYPDTEIILHLHNTRGLGMANALAGLQAGVSQFDASIAGLGGCPFAAHKGAAGNLCTEDFAFMCKELGIETGLDLDALVEAAQLAEEIVGHSLPGSVMRGGNLDVLRRAL</sequence>
<dbReference type="AlphaFoldDB" id="A0A2V4UBN3"/>
<dbReference type="InterPro" id="IPR043594">
    <property type="entry name" value="HMGL"/>
</dbReference>
<organism evidence="5 6">
    <name type="scientific">Paraburkholderia silvatlantica</name>
    <dbReference type="NCBI Taxonomy" id="321895"/>
    <lineage>
        <taxon>Bacteria</taxon>
        <taxon>Pseudomonadati</taxon>
        <taxon>Pseudomonadota</taxon>
        <taxon>Betaproteobacteria</taxon>
        <taxon>Burkholderiales</taxon>
        <taxon>Burkholderiaceae</taxon>
        <taxon>Paraburkholderia</taxon>
    </lineage>
</organism>
<dbReference type="GO" id="GO:0004419">
    <property type="term" value="F:hydroxymethylglutaryl-CoA lyase activity"/>
    <property type="evidence" value="ECO:0007669"/>
    <property type="project" value="TreeGrafter"/>
</dbReference>
<evidence type="ECO:0000259" key="4">
    <source>
        <dbReference type="PROSITE" id="PS50991"/>
    </source>
</evidence>
<dbReference type="GO" id="GO:0006552">
    <property type="term" value="P:L-leucine catabolic process"/>
    <property type="evidence" value="ECO:0007669"/>
    <property type="project" value="TreeGrafter"/>
</dbReference>
<dbReference type="GO" id="GO:0046951">
    <property type="term" value="P:ketone body biosynthetic process"/>
    <property type="evidence" value="ECO:0007669"/>
    <property type="project" value="TreeGrafter"/>
</dbReference>
<dbReference type="CDD" id="cd07938">
    <property type="entry name" value="DRE_TIM_HMGL"/>
    <property type="match status" value="1"/>
</dbReference>
<accession>A0A2V4UBN3</accession>
<dbReference type="PANTHER" id="PTHR42738:SF7">
    <property type="entry name" value="HYDROXYMETHYLGLUTARYL-COA LYASE"/>
    <property type="match status" value="1"/>
</dbReference>
<feature type="domain" description="Pyruvate carboxyltransferase" evidence="4">
    <location>
        <begin position="8"/>
        <end position="286"/>
    </location>
</feature>
<name>A0A2V4UBN3_9BURK</name>
<evidence type="ECO:0000256" key="3">
    <source>
        <dbReference type="ARBA" id="ARBA00023239"/>
    </source>
</evidence>
<dbReference type="Gene3D" id="3.20.20.70">
    <property type="entry name" value="Aldolase class I"/>
    <property type="match status" value="1"/>
</dbReference>
<keyword evidence="2" id="KW-0479">Metal-binding</keyword>
<dbReference type="PANTHER" id="PTHR42738">
    <property type="entry name" value="HYDROXYMETHYLGLUTARYL-COA LYASE"/>
    <property type="match status" value="1"/>
</dbReference>
<evidence type="ECO:0000313" key="5">
    <source>
        <dbReference type="EMBL" id="PYE25480.1"/>
    </source>
</evidence>
<protein>
    <submittedName>
        <fullName evidence="5">Hydroxymethylglutaryl-CoA lyase</fullName>
    </submittedName>
</protein>
<evidence type="ECO:0000313" key="6">
    <source>
        <dbReference type="Proteomes" id="UP000247772"/>
    </source>
</evidence>
<dbReference type="GO" id="GO:0046872">
    <property type="term" value="F:metal ion binding"/>
    <property type="evidence" value="ECO:0007669"/>
    <property type="project" value="UniProtKB-KW"/>
</dbReference>
<dbReference type="SUPFAM" id="SSF51569">
    <property type="entry name" value="Aldolase"/>
    <property type="match status" value="1"/>
</dbReference>
<dbReference type="RefSeq" id="WP_110854604.1">
    <property type="nucleotide sequence ID" value="NZ_QJSQ01000004.1"/>
</dbReference>
<dbReference type="InterPro" id="IPR013785">
    <property type="entry name" value="Aldolase_TIM"/>
</dbReference>
<dbReference type="InterPro" id="IPR000891">
    <property type="entry name" value="PYR_CT"/>
</dbReference>
<dbReference type="EMBL" id="QJSQ01000004">
    <property type="protein sequence ID" value="PYE25480.1"/>
    <property type="molecule type" value="Genomic_DNA"/>
</dbReference>
<comment type="similarity">
    <text evidence="1">Belongs to the HMG-CoA lyase family.</text>
</comment>
<proteinExistence type="inferred from homology"/>
<dbReference type="OrthoDB" id="9784013at2"/>
<gene>
    <name evidence="5" type="ORF">C7410_10457</name>
</gene>
<evidence type="ECO:0000256" key="1">
    <source>
        <dbReference type="ARBA" id="ARBA00009405"/>
    </source>
</evidence>
<comment type="caution">
    <text evidence="5">The sequence shown here is derived from an EMBL/GenBank/DDBJ whole genome shotgun (WGS) entry which is preliminary data.</text>
</comment>
<dbReference type="Pfam" id="PF00682">
    <property type="entry name" value="HMGL-like"/>
    <property type="match status" value="1"/>
</dbReference>
<dbReference type="PROSITE" id="PS50991">
    <property type="entry name" value="PYR_CT"/>
    <property type="match status" value="1"/>
</dbReference>
<evidence type="ECO:0000256" key="2">
    <source>
        <dbReference type="ARBA" id="ARBA00022723"/>
    </source>
</evidence>
<keyword evidence="3 5" id="KW-0456">Lyase</keyword>
<reference evidence="5 6" key="1">
    <citation type="submission" date="2018-06" db="EMBL/GenBank/DDBJ databases">
        <title>Genomic Encyclopedia of Type Strains, Phase IV (KMG-V): Genome sequencing to study the core and pangenomes of soil and plant-associated prokaryotes.</title>
        <authorList>
            <person name="Whitman W."/>
        </authorList>
    </citation>
    <scope>NUCLEOTIDE SEQUENCE [LARGE SCALE GENOMIC DNA]</scope>
    <source>
        <strain evidence="5 6">SRCL-318</strain>
    </source>
</reference>
<dbReference type="Proteomes" id="UP000247772">
    <property type="component" value="Unassembled WGS sequence"/>
</dbReference>